<sequence length="149" mass="16711">MQPKETVGGWDPQSTASFWLNRASRLLLRLQEGRLRPMGFGMGQMPVLHALQDGSAKSQKDLAKWARVEQPTMAELLARMERDGVVQREPNPEDARGSLTSLTRTARQRWPEGKAALMAVEQDVMAGFSAKEKAQLVSLLQRVVENLER</sequence>
<evidence type="ECO:0000313" key="7">
    <source>
        <dbReference type="Proteomes" id="UP000268313"/>
    </source>
</evidence>
<protein>
    <submittedName>
        <fullName evidence="6">MarR family transcriptional regulator</fullName>
    </submittedName>
</protein>
<dbReference type="PANTHER" id="PTHR42756">
    <property type="entry name" value="TRANSCRIPTIONAL REGULATOR, MARR"/>
    <property type="match status" value="1"/>
</dbReference>
<evidence type="ECO:0000259" key="5">
    <source>
        <dbReference type="PROSITE" id="PS50995"/>
    </source>
</evidence>
<dbReference type="InterPro" id="IPR036388">
    <property type="entry name" value="WH-like_DNA-bd_sf"/>
</dbReference>
<dbReference type="OrthoDB" id="5521015at2"/>
<evidence type="ECO:0000256" key="4">
    <source>
        <dbReference type="SAM" id="MobiDB-lite"/>
    </source>
</evidence>
<evidence type="ECO:0000256" key="3">
    <source>
        <dbReference type="ARBA" id="ARBA00023163"/>
    </source>
</evidence>
<dbReference type="PRINTS" id="PR00598">
    <property type="entry name" value="HTHMARR"/>
</dbReference>
<gene>
    <name evidence="6" type="ORF">D7X32_26250</name>
</gene>
<comment type="caution">
    <text evidence="6">The sequence shown here is derived from an EMBL/GenBank/DDBJ whole genome shotgun (WGS) entry which is preliminary data.</text>
</comment>
<keyword evidence="7" id="KW-1185">Reference proteome</keyword>
<dbReference type="InterPro" id="IPR000835">
    <property type="entry name" value="HTH_MarR-typ"/>
</dbReference>
<reference evidence="7" key="1">
    <citation type="submission" date="2018-09" db="EMBL/GenBank/DDBJ databases">
        <authorList>
            <person name="Livingstone P.G."/>
            <person name="Whitworth D.E."/>
        </authorList>
    </citation>
    <scope>NUCLEOTIDE SEQUENCE [LARGE SCALE GENOMIC DNA]</scope>
    <source>
        <strain evidence="7">CA043D</strain>
    </source>
</reference>
<dbReference type="Proteomes" id="UP000268313">
    <property type="component" value="Unassembled WGS sequence"/>
</dbReference>
<dbReference type="Pfam" id="PF01047">
    <property type="entry name" value="MarR"/>
    <property type="match status" value="1"/>
</dbReference>
<dbReference type="SMART" id="SM00347">
    <property type="entry name" value="HTH_MARR"/>
    <property type="match status" value="1"/>
</dbReference>
<dbReference type="RefSeq" id="WP_120605309.1">
    <property type="nucleotide sequence ID" value="NZ_RAWE01000112.1"/>
</dbReference>
<proteinExistence type="predicted"/>
<feature type="domain" description="HTH marR-type" evidence="5">
    <location>
        <begin position="13"/>
        <end position="145"/>
    </location>
</feature>
<feature type="compositionally biased region" description="Basic and acidic residues" evidence="4">
    <location>
        <begin position="81"/>
        <end position="96"/>
    </location>
</feature>
<accession>A0A3A8JUF0</accession>
<organism evidence="6 7">
    <name type="scientific">Corallococcus carmarthensis</name>
    <dbReference type="NCBI Taxonomy" id="2316728"/>
    <lineage>
        <taxon>Bacteria</taxon>
        <taxon>Pseudomonadati</taxon>
        <taxon>Myxococcota</taxon>
        <taxon>Myxococcia</taxon>
        <taxon>Myxococcales</taxon>
        <taxon>Cystobacterineae</taxon>
        <taxon>Myxococcaceae</taxon>
        <taxon>Corallococcus</taxon>
    </lineage>
</organism>
<keyword evidence="2" id="KW-0238">DNA-binding</keyword>
<evidence type="ECO:0000256" key="1">
    <source>
        <dbReference type="ARBA" id="ARBA00023015"/>
    </source>
</evidence>
<evidence type="ECO:0000256" key="2">
    <source>
        <dbReference type="ARBA" id="ARBA00023125"/>
    </source>
</evidence>
<dbReference type="PANTHER" id="PTHR42756:SF1">
    <property type="entry name" value="TRANSCRIPTIONAL REPRESSOR OF EMRAB OPERON"/>
    <property type="match status" value="1"/>
</dbReference>
<dbReference type="SUPFAM" id="SSF46785">
    <property type="entry name" value="Winged helix' DNA-binding domain"/>
    <property type="match status" value="1"/>
</dbReference>
<dbReference type="PROSITE" id="PS50995">
    <property type="entry name" value="HTH_MARR_2"/>
    <property type="match status" value="1"/>
</dbReference>
<name>A0A3A8JUF0_9BACT</name>
<dbReference type="EMBL" id="RAWE01000112">
    <property type="protein sequence ID" value="RKG99497.1"/>
    <property type="molecule type" value="Genomic_DNA"/>
</dbReference>
<feature type="region of interest" description="Disordered" evidence="4">
    <location>
        <begin position="81"/>
        <end position="106"/>
    </location>
</feature>
<dbReference type="AlphaFoldDB" id="A0A3A8JUF0"/>
<dbReference type="InterPro" id="IPR036390">
    <property type="entry name" value="WH_DNA-bd_sf"/>
</dbReference>
<keyword evidence="1" id="KW-0805">Transcription regulation</keyword>
<dbReference type="Gene3D" id="1.10.10.10">
    <property type="entry name" value="Winged helix-like DNA-binding domain superfamily/Winged helix DNA-binding domain"/>
    <property type="match status" value="1"/>
</dbReference>
<dbReference type="GO" id="GO:0003700">
    <property type="term" value="F:DNA-binding transcription factor activity"/>
    <property type="evidence" value="ECO:0007669"/>
    <property type="project" value="InterPro"/>
</dbReference>
<keyword evidence="3" id="KW-0804">Transcription</keyword>
<evidence type="ECO:0000313" key="6">
    <source>
        <dbReference type="EMBL" id="RKG99497.1"/>
    </source>
</evidence>
<dbReference type="GO" id="GO:0003677">
    <property type="term" value="F:DNA binding"/>
    <property type="evidence" value="ECO:0007669"/>
    <property type="project" value="UniProtKB-KW"/>
</dbReference>